<dbReference type="Gene3D" id="3.40.50.150">
    <property type="entry name" value="Vaccinia Virus protein VP39"/>
    <property type="match status" value="2"/>
</dbReference>
<dbReference type="EMBL" id="MK500388">
    <property type="protein sequence ID" value="QBK88382.1"/>
    <property type="molecule type" value="Genomic_DNA"/>
</dbReference>
<evidence type="ECO:0000259" key="2">
    <source>
        <dbReference type="Pfam" id="PF08242"/>
    </source>
</evidence>
<dbReference type="Pfam" id="PF08242">
    <property type="entry name" value="Methyltransf_12"/>
    <property type="match status" value="1"/>
</dbReference>
<dbReference type="InterPro" id="IPR029063">
    <property type="entry name" value="SAM-dependent_MTases_sf"/>
</dbReference>
<feature type="domain" description="Methyltransferase type 12" evidence="2">
    <location>
        <begin position="468"/>
        <end position="551"/>
    </location>
</feature>
<accession>A0A481YYQ2</accession>
<dbReference type="InterPro" id="IPR006342">
    <property type="entry name" value="FkbM_mtfrase"/>
</dbReference>
<dbReference type="InterPro" id="IPR053188">
    <property type="entry name" value="FkbM_Methyltransferase"/>
</dbReference>
<dbReference type="InterPro" id="IPR045499">
    <property type="entry name" value="DUF6492"/>
</dbReference>
<dbReference type="SUPFAM" id="SSF53335">
    <property type="entry name" value="S-adenosyl-L-methionine-dependent methyltransferases"/>
    <property type="match status" value="2"/>
</dbReference>
<dbReference type="PANTHER" id="PTHR36973:SF4">
    <property type="entry name" value="NODULATION PROTEIN"/>
    <property type="match status" value="1"/>
</dbReference>
<dbReference type="GO" id="GO:0032259">
    <property type="term" value="P:methylation"/>
    <property type="evidence" value="ECO:0007669"/>
    <property type="project" value="UniProtKB-KW"/>
</dbReference>
<name>A0A481YYQ2_9VIRU</name>
<proteinExistence type="predicted"/>
<gene>
    <name evidence="3" type="ORF">LCMiAC01_00460</name>
</gene>
<dbReference type="Pfam" id="PF20102">
    <property type="entry name" value="DUF6492"/>
    <property type="match status" value="1"/>
</dbReference>
<dbReference type="PANTHER" id="PTHR36973">
    <property type="entry name" value="SLL1456 PROTEIN-RELATED"/>
    <property type="match status" value="1"/>
</dbReference>
<protein>
    <submittedName>
        <fullName evidence="3">Methyltransferase</fullName>
    </submittedName>
</protein>
<reference evidence="3" key="1">
    <citation type="journal article" date="2019" name="MBio">
        <title>Virus Genomes from Deep Sea Sediments Expand the Ocean Megavirome and Support Independent Origins of Viral Gigantism.</title>
        <authorList>
            <person name="Backstrom D."/>
            <person name="Yutin N."/>
            <person name="Jorgensen S.L."/>
            <person name="Dharamshi J."/>
            <person name="Homa F."/>
            <person name="Zaremba-Niedwiedzka K."/>
            <person name="Spang A."/>
            <person name="Wolf Y.I."/>
            <person name="Koonin E.V."/>
            <person name="Ettema T.J."/>
        </authorList>
    </citation>
    <scope>NUCLEOTIDE SEQUENCE</scope>
</reference>
<dbReference type="GO" id="GO:0008171">
    <property type="term" value="F:O-methyltransferase activity"/>
    <property type="evidence" value="ECO:0007669"/>
    <property type="project" value="TreeGrafter"/>
</dbReference>
<keyword evidence="3" id="KW-0808">Transferase</keyword>
<dbReference type="InterPro" id="IPR013217">
    <property type="entry name" value="Methyltransf_12"/>
</dbReference>
<dbReference type="Pfam" id="PF05050">
    <property type="entry name" value="Methyltransf_21"/>
    <property type="match status" value="1"/>
</dbReference>
<dbReference type="CDD" id="cd02440">
    <property type="entry name" value="AdoMet_MTases"/>
    <property type="match status" value="1"/>
</dbReference>
<sequence length="866" mass="102978">MIEPFLSELKKKNFDFNKPIVIFDIGSRDCCQSIEFHNHFPNARIFAFECNPSTIPICKKNIEKYDRITLIDKAINSYNGECKFYPIDQQKTKSVWKDGNPGASSLFKFHESYKEYHSNKNEHYIQNEITTECKRLDTIMQENNIKKVDLIWIDLQGAEKIAFDSMGEYLKNTDYIYTEVTHRDMYIGGCKFDELNELMKKDFEILTKIKPNIVQYDIIYANRNICIKNKSISKPIVQKSFTENILINGHNYIIHTDNRTKESRIDTHYYKIGDLYRPWYYYGSSENKEFPDTSTNNIGLIYDIKDMVLAPEDIKFTSFLNDSNDKQFQKYTHLFKTEEQTELIICEKHYSKNANTLEFKECSLDDLRVFEGHHRLMLLKKAGKKIYSRVYFVYNMKLPVDIKYHYDSVYDIELWNIYQKIFSKNNNCFEPWFKLEMFKNLNRTPKYGMLQKCISFINTLNIKCKNGVDIGCAEGCYTYMFAKNLGINMIGIDSEPARIVRGHLAKYYYNLENVDFKASLIDDFTYDKYDFVSCLSVTHHLDDPFDTMLKILKNKKIVVLENRIKHGTKAQKDNIKNVCSIRNFIDENFTKNICSELGYNYKLIGNFGDRYFYVIYKVEKPIYPDNKFFDIVIPVGPNDIDQLKNQIKYTKKNIIGYRNIYIVSYNPTIKIKDCITIDERIFPFTIKDVSKYHEKLKRNGWYLQQLLKLYSGFVIPGIMDKFLVIDSDTYFLKPNNFIENGKCLYNPGTEYNMPYFAHMKKLHPSLYKMNKNQSGISHHMIFDTKYIKKLFELVENFHRKEFWKVFLEKVTHYSGAGASEYEIYFNYMLKYHNDKIKIRYFKWANVKSLPTTNDNHDYVSMHWYIR</sequence>
<evidence type="ECO:0000313" key="3">
    <source>
        <dbReference type="EMBL" id="QBK88382.1"/>
    </source>
</evidence>
<keyword evidence="3" id="KW-0489">Methyltransferase</keyword>
<feature type="domain" description="Methyltransferase FkbM" evidence="1">
    <location>
        <begin position="36"/>
        <end position="200"/>
    </location>
</feature>
<dbReference type="NCBIfam" id="TIGR01444">
    <property type="entry name" value="fkbM_fam"/>
    <property type="match status" value="1"/>
</dbReference>
<evidence type="ECO:0000259" key="1">
    <source>
        <dbReference type="Pfam" id="PF05050"/>
    </source>
</evidence>
<organism evidence="3">
    <name type="scientific">Mimivirus LCMiAC01</name>
    <dbReference type="NCBI Taxonomy" id="2506608"/>
    <lineage>
        <taxon>Viruses</taxon>
        <taxon>Varidnaviria</taxon>
        <taxon>Bamfordvirae</taxon>
        <taxon>Nucleocytoviricota</taxon>
        <taxon>Megaviricetes</taxon>
        <taxon>Imitervirales</taxon>
        <taxon>Mimiviridae</taxon>
        <taxon>Klosneuvirinae</taxon>
    </lineage>
</organism>